<protein>
    <recommendedName>
        <fullName evidence="3">PX domain-containing protein</fullName>
    </recommendedName>
</protein>
<dbReference type="STRING" id="283909.R7TM72"/>
<dbReference type="EMBL" id="AMQN01012156">
    <property type="status" value="NOT_ANNOTATED_CDS"/>
    <property type="molecule type" value="Genomic_DNA"/>
</dbReference>
<dbReference type="Gene3D" id="1.20.1270.60">
    <property type="entry name" value="Arfaptin homology (AH) domain/BAR domain"/>
    <property type="match status" value="1"/>
</dbReference>
<dbReference type="PANTHER" id="PTHR45850:SF2">
    <property type="entry name" value="SORTING NEXIN-5-LIKE"/>
    <property type="match status" value="1"/>
</dbReference>
<dbReference type="EnsemblMetazoa" id="CapteT207998">
    <property type="protein sequence ID" value="CapteP207998"/>
    <property type="gene ID" value="CapteG207998"/>
</dbReference>
<proteinExistence type="inferred from homology"/>
<organism evidence="4">
    <name type="scientific">Capitella teleta</name>
    <name type="common">Polychaete worm</name>
    <dbReference type="NCBI Taxonomy" id="283909"/>
    <lineage>
        <taxon>Eukaryota</taxon>
        <taxon>Metazoa</taxon>
        <taxon>Spiralia</taxon>
        <taxon>Lophotrochozoa</taxon>
        <taxon>Annelida</taxon>
        <taxon>Polychaeta</taxon>
        <taxon>Sedentaria</taxon>
        <taxon>Scolecida</taxon>
        <taxon>Capitellidae</taxon>
        <taxon>Capitella</taxon>
    </lineage>
</organism>
<keyword evidence="2" id="KW-1133">Transmembrane helix</keyword>
<dbReference type="Pfam" id="PF00787">
    <property type="entry name" value="PX"/>
    <property type="match status" value="1"/>
</dbReference>
<dbReference type="PROSITE" id="PS50195">
    <property type="entry name" value="PX"/>
    <property type="match status" value="1"/>
</dbReference>
<dbReference type="InterPro" id="IPR027267">
    <property type="entry name" value="AH/BAR_dom_sf"/>
</dbReference>
<reference evidence="5" key="3">
    <citation type="submission" date="2015-06" db="UniProtKB">
        <authorList>
            <consortium name="EnsemblMetazoa"/>
        </authorList>
    </citation>
    <scope>IDENTIFICATION</scope>
</reference>
<comment type="similarity">
    <text evidence="1">Belongs to the sorting nexin family.</text>
</comment>
<dbReference type="GO" id="GO:0035091">
    <property type="term" value="F:phosphatidylinositol binding"/>
    <property type="evidence" value="ECO:0007669"/>
    <property type="project" value="InterPro"/>
</dbReference>
<evidence type="ECO:0000313" key="5">
    <source>
        <dbReference type="EnsemblMetazoa" id="CapteP207998"/>
    </source>
</evidence>
<dbReference type="HOGENOM" id="CLU_560486_0_0_1"/>
<dbReference type="InterPro" id="IPR036871">
    <property type="entry name" value="PX_dom_sf"/>
</dbReference>
<dbReference type="SMART" id="SM00312">
    <property type="entry name" value="PX"/>
    <property type="match status" value="1"/>
</dbReference>
<dbReference type="EMBL" id="KB309336">
    <property type="protein sequence ID" value="ELT94739.1"/>
    <property type="molecule type" value="Genomic_DNA"/>
</dbReference>
<keyword evidence="2" id="KW-0472">Membrane</keyword>
<dbReference type="InterPro" id="IPR001683">
    <property type="entry name" value="PX_dom"/>
</dbReference>
<evidence type="ECO:0000313" key="6">
    <source>
        <dbReference type="Proteomes" id="UP000014760"/>
    </source>
</evidence>
<evidence type="ECO:0000256" key="1">
    <source>
        <dbReference type="ARBA" id="ARBA00010883"/>
    </source>
</evidence>
<feature type="transmembrane region" description="Helical" evidence="2">
    <location>
        <begin position="455"/>
        <end position="473"/>
    </location>
</feature>
<sequence length="487" mass="55305">MCCCRSLKRRPYEQTLWDSLPHDDFHGNDDVTASEASTPGTPNQQFQAKFAVKVSEPTKDGEIVLYTLDTLKTSTEATKTTRRQYEDFEYLHHCLMTEPAYAGLIIPPLPAQPVVQPKMAAEKSKQELGKSTKTLKGDEFHKDCRALQKFLSLICSHPTIGNSLVVENFLMNTEAPIRPNVRKGIFGRLWTAADSARKANHADIDDYFQKERDSVSKYARYSAEASDKFNEMVNSQQRIASVYGHLATTLVMGCGAQDPYSQQCNKIFFDFCEAVEDAKHGCEVDFINDENILGSHLDLYKRYSEAAKEMLYRRTCLLMDYEEANRVLSKAKPNKQQEVSKSPLVLLCAQRHIQGFVMESHIPFMPCFLNREFIMPQNSKLSCYTGPNFMDVVLFVYLGLKFGIAELKLWFDALLSGEWARKWSTSSAFAQSNILLAICGFSQMFLMKKLLSDELSLFVLLQLAFASMFLIIYKRGLFCVHPGISIK</sequence>
<accession>R7TM72</accession>
<dbReference type="AlphaFoldDB" id="R7TM72"/>
<keyword evidence="2" id="KW-0812">Transmembrane</keyword>
<dbReference type="PANTHER" id="PTHR45850">
    <property type="entry name" value="SORTING NEXIN FAMILY MEMBER"/>
    <property type="match status" value="1"/>
</dbReference>
<name>R7TM72_CAPTE</name>
<evidence type="ECO:0000313" key="4">
    <source>
        <dbReference type="EMBL" id="ELT94739.1"/>
    </source>
</evidence>
<reference evidence="4 6" key="2">
    <citation type="journal article" date="2013" name="Nature">
        <title>Insights into bilaterian evolution from three spiralian genomes.</title>
        <authorList>
            <person name="Simakov O."/>
            <person name="Marletaz F."/>
            <person name="Cho S.J."/>
            <person name="Edsinger-Gonzales E."/>
            <person name="Havlak P."/>
            <person name="Hellsten U."/>
            <person name="Kuo D.H."/>
            <person name="Larsson T."/>
            <person name="Lv J."/>
            <person name="Arendt D."/>
            <person name="Savage R."/>
            <person name="Osoegawa K."/>
            <person name="de Jong P."/>
            <person name="Grimwood J."/>
            <person name="Chapman J.A."/>
            <person name="Shapiro H."/>
            <person name="Aerts A."/>
            <person name="Otillar R.P."/>
            <person name="Terry A.Y."/>
            <person name="Boore J.L."/>
            <person name="Grigoriev I.V."/>
            <person name="Lindberg D.R."/>
            <person name="Seaver E.C."/>
            <person name="Weisblat D.A."/>
            <person name="Putnam N.H."/>
            <person name="Rokhsar D.S."/>
        </authorList>
    </citation>
    <scope>NUCLEOTIDE SEQUENCE</scope>
    <source>
        <strain evidence="4 6">I ESC-2004</strain>
    </source>
</reference>
<dbReference type="Gene3D" id="3.30.1520.10">
    <property type="entry name" value="Phox-like domain"/>
    <property type="match status" value="1"/>
</dbReference>
<keyword evidence="6" id="KW-1185">Reference proteome</keyword>
<evidence type="ECO:0000259" key="3">
    <source>
        <dbReference type="PROSITE" id="PS50195"/>
    </source>
</evidence>
<reference evidence="6" key="1">
    <citation type="submission" date="2012-12" db="EMBL/GenBank/DDBJ databases">
        <authorList>
            <person name="Hellsten U."/>
            <person name="Grimwood J."/>
            <person name="Chapman J.A."/>
            <person name="Shapiro H."/>
            <person name="Aerts A."/>
            <person name="Otillar R.P."/>
            <person name="Terry A.Y."/>
            <person name="Boore J.L."/>
            <person name="Simakov O."/>
            <person name="Marletaz F."/>
            <person name="Cho S.-J."/>
            <person name="Edsinger-Gonzales E."/>
            <person name="Havlak P."/>
            <person name="Kuo D.-H."/>
            <person name="Larsson T."/>
            <person name="Lv J."/>
            <person name="Arendt D."/>
            <person name="Savage R."/>
            <person name="Osoegawa K."/>
            <person name="de Jong P."/>
            <person name="Lindberg D.R."/>
            <person name="Seaver E.C."/>
            <person name="Weisblat D.A."/>
            <person name="Putnam N.H."/>
            <person name="Grigoriev I.V."/>
            <person name="Rokhsar D.S."/>
        </authorList>
    </citation>
    <scope>NUCLEOTIDE SEQUENCE</scope>
    <source>
        <strain evidence="6">I ESC-2004</strain>
    </source>
</reference>
<dbReference type="SUPFAM" id="SSF64268">
    <property type="entry name" value="PX domain"/>
    <property type="match status" value="1"/>
</dbReference>
<dbReference type="OMA" id="VQWCEKQ"/>
<feature type="domain" description="PX" evidence="3">
    <location>
        <begin position="44"/>
        <end position="177"/>
    </location>
</feature>
<dbReference type="OrthoDB" id="9976382at2759"/>
<evidence type="ECO:0000256" key="2">
    <source>
        <dbReference type="SAM" id="Phobius"/>
    </source>
</evidence>
<dbReference type="Proteomes" id="UP000014760">
    <property type="component" value="Unassembled WGS sequence"/>
</dbReference>
<gene>
    <name evidence="4" type="ORF">CAPTEDRAFT_207998</name>
</gene>